<feature type="compositionally biased region" description="Basic residues" evidence="1">
    <location>
        <begin position="1"/>
        <end position="17"/>
    </location>
</feature>
<dbReference type="Proteomes" id="UP001605036">
    <property type="component" value="Unassembled WGS sequence"/>
</dbReference>
<reference evidence="2 3" key="1">
    <citation type="submission" date="2024-09" db="EMBL/GenBank/DDBJ databases">
        <title>Chromosome-scale assembly of Riccia fluitans.</title>
        <authorList>
            <person name="Paukszto L."/>
            <person name="Sawicki J."/>
            <person name="Karawczyk K."/>
            <person name="Piernik-Szablinska J."/>
            <person name="Szczecinska M."/>
            <person name="Mazdziarz M."/>
        </authorList>
    </citation>
    <scope>NUCLEOTIDE SEQUENCE [LARGE SCALE GENOMIC DNA]</scope>
    <source>
        <strain evidence="2">Rf_01</strain>
        <tissue evidence="2">Aerial parts of the thallus</tissue>
    </source>
</reference>
<gene>
    <name evidence="2" type="ORF">R1flu_001250</name>
</gene>
<keyword evidence="3" id="KW-1185">Reference proteome</keyword>
<dbReference type="EMBL" id="JBHFFA010000006">
    <property type="protein sequence ID" value="KAL2621045.1"/>
    <property type="molecule type" value="Genomic_DNA"/>
</dbReference>
<evidence type="ECO:0000256" key="1">
    <source>
        <dbReference type="SAM" id="MobiDB-lite"/>
    </source>
</evidence>
<sequence>MRRVTVGHRSPGGRHPRIGQSGSPTTSNGPGNHEVKGVRKVPGRRPPEAVGACEGQQAIIPYMNQSEAGKMTGPCPLPWAVIQVLRLVDHRFPPRESPSPALRALHHLHYEAPFVCHPPRERQIGLAKQSDVRVLRRPLSRTLAMNLGEAEIKRGLSTCLGVRPSSDSKIGGHRVGISLTSRARNLDPLLRSAEGGSFFLETRPTLVPSRRQSRALAAG</sequence>
<accession>A0ABD1Y2R5</accession>
<feature type="region of interest" description="Disordered" evidence="1">
    <location>
        <begin position="1"/>
        <end position="49"/>
    </location>
</feature>
<evidence type="ECO:0000313" key="2">
    <source>
        <dbReference type="EMBL" id="KAL2621045.1"/>
    </source>
</evidence>
<organism evidence="2 3">
    <name type="scientific">Riccia fluitans</name>
    <dbReference type="NCBI Taxonomy" id="41844"/>
    <lineage>
        <taxon>Eukaryota</taxon>
        <taxon>Viridiplantae</taxon>
        <taxon>Streptophyta</taxon>
        <taxon>Embryophyta</taxon>
        <taxon>Marchantiophyta</taxon>
        <taxon>Marchantiopsida</taxon>
        <taxon>Marchantiidae</taxon>
        <taxon>Marchantiales</taxon>
        <taxon>Ricciaceae</taxon>
        <taxon>Riccia</taxon>
    </lineage>
</organism>
<protein>
    <submittedName>
        <fullName evidence="2">Uncharacterized protein</fullName>
    </submittedName>
</protein>
<name>A0ABD1Y2R5_9MARC</name>
<evidence type="ECO:0000313" key="3">
    <source>
        <dbReference type="Proteomes" id="UP001605036"/>
    </source>
</evidence>
<comment type="caution">
    <text evidence="2">The sequence shown here is derived from an EMBL/GenBank/DDBJ whole genome shotgun (WGS) entry which is preliminary data.</text>
</comment>
<proteinExistence type="predicted"/>
<feature type="compositionally biased region" description="Polar residues" evidence="1">
    <location>
        <begin position="20"/>
        <end position="30"/>
    </location>
</feature>
<dbReference type="AlphaFoldDB" id="A0ABD1Y2R5"/>